<comment type="caution">
    <text evidence="2">The sequence shown here is derived from an EMBL/GenBank/DDBJ whole genome shotgun (WGS) entry which is preliminary data.</text>
</comment>
<evidence type="ECO:0008006" key="4">
    <source>
        <dbReference type="Google" id="ProtNLM"/>
    </source>
</evidence>
<keyword evidence="3" id="KW-1185">Reference proteome</keyword>
<dbReference type="RefSeq" id="WP_344323330.1">
    <property type="nucleotide sequence ID" value="NZ_BAAASZ010000023.1"/>
</dbReference>
<dbReference type="Proteomes" id="UP001501638">
    <property type="component" value="Unassembled WGS sequence"/>
</dbReference>
<gene>
    <name evidence="2" type="ORF">GCM10010405_31990</name>
</gene>
<sequence>MLTEPEADAGREPGAPVDAPASEPGDETGWCAWVVGDCWLWCRRTDTAVTWLGPVISWGTHAPLYACEECIRRLEEQVRTSPARQDTACWLWCGRDDVPLFPLAEVEHQGGTTLFHACEECIAQVKQMVLARAMDKDTAKR</sequence>
<proteinExistence type="predicted"/>
<protein>
    <recommendedName>
        <fullName evidence="4">ClpX-type ZB domain-containing protein</fullName>
    </recommendedName>
</protein>
<evidence type="ECO:0000313" key="3">
    <source>
        <dbReference type="Proteomes" id="UP001501638"/>
    </source>
</evidence>
<organism evidence="2 3">
    <name type="scientific">Streptomyces macrosporus</name>
    <dbReference type="NCBI Taxonomy" id="44032"/>
    <lineage>
        <taxon>Bacteria</taxon>
        <taxon>Bacillati</taxon>
        <taxon>Actinomycetota</taxon>
        <taxon>Actinomycetes</taxon>
        <taxon>Kitasatosporales</taxon>
        <taxon>Streptomycetaceae</taxon>
        <taxon>Streptomyces</taxon>
    </lineage>
</organism>
<evidence type="ECO:0000313" key="2">
    <source>
        <dbReference type="EMBL" id="GAA2446188.1"/>
    </source>
</evidence>
<feature type="region of interest" description="Disordered" evidence="1">
    <location>
        <begin position="1"/>
        <end position="25"/>
    </location>
</feature>
<dbReference type="EMBL" id="BAAASZ010000023">
    <property type="protein sequence ID" value="GAA2446188.1"/>
    <property type="molecule type" value="Genomic_DNA"/>
</dbReference>
<name>A0ABN3K4P4_9ACTN</name>
<evidence type="ECO:0000256" key="1">
    <source>
        <dbReference type="SAM" id="MobiDB-lite"/>
    </source>
</evidence>
<accession>A0ABN3K4P4</accession>
<reference evidence="2 3" key="1">
    <citation type="journal article" date="2019" name="Int. J. Syst. Evol. Microbiol.">
        <title>The Global Catalogue of Microorganisms (GCM) 10K type strain sequencing project: providing services to taxonomists for standard genome sequencing and annotation.</title>
        <authorList>
            <consortium name="The Broad Institute Genomics Platform"/>
            <consortium name="The Broad Institute Genome Sequencing Center for Infectious Disease"/>
            <person name="Wu L."/>
            <person name="Ma J."/>
        </authorList>
    </citation>
    <scope>NUCLEOTIDE SEQUENCE [LARGE SCALE GENOMIC DNA]</scope>
    <source>
        <strain evidence="2 3">JCM 6305</strain>
    </source>
</reference>